<keyword evidence="10 12" id="KW-0807">Transducer</keyword>
<reference evidence="14" key="3">
    <citation type="submission" date="2025-09" db="UniProtKB">
        <authorList>
            <consortium name="Ensembl"/>
        </authorList>
    </citation>
    <scope>IDENTIFICATION</scope>
</reference>
<evidence type="ECO:0000256" key="1">
    <source>
        <dbReference type="ARBA" id="ARBA00004141"/>
    </source>
</evidence>
<evidence type="ECO:0000256" key="7">
    <source>
        <dbReference type="ARBA" id="ARBA00023040"/>
    </source>
</evidence>
<evidence type="ECO:0000256" key="13">
    <source>
        <dbReference type="SAM" id="Phobius"/>
    </source>
</evidence>
<evidence type="ECO:0000256" key="12">
    <source>
        <dbReference type="RuleBase" id="RU004424"/>
    </source>
</evidence>
<feature type="transmembrane region" description="Helical" evidence="13">
    <location>
        <begin position="187"/>
        <end position="208"/>
    </location>
</feature>
<keyword evidence="9 12" id="KW-0675">Receptor</keyword>
<dbReference type="GO" id="GO:0004930">
    <property type="term" value="F:G protein-coupled receptor activity"/>
    <property type="evidence" value="ECO:0007669"/>
    <property type="project" value="UniProtKB-KW"/>
</dbReference>
<evidence type="ECO:0000256" key="6">
    <source>
        <dbReference type="ARBA" id="ARBA00022989"/>
    </source>
</evidence>
<keyword evidence="7 12" id="KW-0297">G-protein coupled receptor</keyword>
<evidence type="ECO:0000256" key="5">
    <source>
        <dbReference type="ARBA" id="ARBA00022692"/>
    </source>
</evidence>
<feature type="transmembrane region" description="Helical" evidence="13">
    <location>
        <begin position="78"/>
        <end position="106"/>
    </location>
</feature>
<comment type="similarity">
    <text evidence="2 11">Belongs to the G-protein coupled receptor T2R family.</text>
</comment>
<dbReference type="GO" id="GO:0033038">
    <property type="term" value="F:bitter taste receptor activity"/>
    <property type="evidence" value="ECO:0007669"/>
    <property type="project" value="InterPro"/>
</dbReference>
<feature type="transmembrane region" description="Helical" evidence="13">
    <location>
        <begin position="44"/>
        <end position="66"/>
    </location>
</feature>
<evidence type="ECO:0000256" key="3">
    <source>
        <dbReference type="ARBA" id="ARBA00022480"/>
    </source>
</evidence>
<dbReference type="PANTHER" id="PTHR11394:SF47">
    <property type="entry name" value="TASTE RECEPTOR TYPE 2 MEMBER 40"/>
    <property type="match status" value="1"/>
</dbReference>
<feature type="transmembrane region" description="Helical" evidence="13">
    <location>
        <begin position="6"/>
        <end position="32"/>
    </location>
</feature>
<proteinExistence type="inferred from homology"/>
<keyword evidence="6 13" id="KW-1133">Transmembrane helix</keyword>
<feature type="transmembrane region" description="Helical" evidence="13">
    <location>
        <begin position="244"/>
        <end position="267"/>
    </location>
</feature>
<dbReference type="GO" id="GO:0016020">
    <property type="term" value="C:membrane"/>
    <property type="evidence" value="ECO:0007669"/>
    <property type="project" value="UniProtKB-SubCell"/>
</dbReference>
<dbReference type="Proteomes" id="UP000694620">
    <property type="component" value="Chromosome 8"/>
</dbReference>
<protein>
    <recommendedName>
        <fullName evidence="12">Taste receptor type 2</fullName>
    </recommendedName>
</protein>
<evidence type="ECO:0000256" key="4">
    <source>
        <dbReference type="ARBA" id="ARBA00022606"/>
    </source>
</evidence>
<keyword evidence="8 12" id="KW-0472">Membrane</keyword>
<evidence type="ECO:0000256" key="11">
    <source>
        <dbReference type="RuleBase" id="RU004423"/>
    </source>
</evidence>
<reference evidence="14" key="1">
    <citation type="submission" date="2021-06" db="EMBL/GenBank/DDBJ databases">
        <authorList>
            <consortium name="Wellcome Sanger Institute Data Sharing"/>
        </authorList>
    </citation>
    <scope>NUCLEOTIDE SEQUENCE [LARGE SCALE GENOMIC DNA]</scope>
</reference>
<name>A0A8C4T3N4_ERPCA</name>
<dbReference type="Pfam" id="PF05296">
    <property type="entry name" value="TAS2R"/>
    <property type="match status" value="1"/>
</dbReference>
<evidence type="ECO:0000256" key="9">
    <source>
        <dbReference type="ARBA" id="ARBA00023170"/>
    </source>
</evidence>
<accession>A0A8C4T3N4</accession>
<dbReference type="InterPro" id="IPR007960">
    <property type="entry name" value="TAS2R"/>
</dbReference>
<comment type="subcellular location">
    <subcellularLocation>
        <location evidence="1 12">Membrane</location>
        <topology evidence="1 12">Multi-pass membrane protein</topology>
    </subcellularLocation>
</comment>
<dbReference type="SUPFAM" id="SSF81321">
    <property type="entry name" value="Family A G protein-coupled receptor-like"/>
    <property type="match status" value="1"/>
</dbReference>
<keyword evidence="15" id="KW-1185">Reference proteome</keyword>
<evidence type="ECO:0000313" key="14">
    <source>
        <dbReference type="Ensembl" id="ENSECRP00000026571.1"/>
    </source>
</evidence>
<organism evidence="14 15">
    <name type="scientific">Erpetoichthys calabaricus</name>
    <name type="common">Rope fish</name>
    <name type="synonym">Calamoichthys calabaricus</name>
    <dbReference type="NCBI Taxonomy" id="27687"/>
    <lineage>
        <taxon>Eukaryota</taxon>
        <taxon>Metazoa</taxon>
        <taxon>Chordata</taxon>
        <taxon>Craniata</taxon>
        <taxon>Vertebrata</taxon>
        <taxon>Euteleostomi</taxon>
        <taxon>Actinopterygii</taxon>
        <taxon>Polypteriformes</taxon>
        <taxon>Polypteridae</taxon>
        <taxon>Erpetoichthys</taxon>
    </lineage>
</organism>
<dbReference type="PANTHER" id="PTHR11394">
    <property type="entry name" value="TASTE RECEPTOR TYPE 2"/>
    <property type="match status" value="1"/>
</dbReference>
<evidence type="ECO:0000256" key="8">
    <source>
        <dbReference type="ARBA" id="ARBA00023136"/>
    </source>
</evidence>
<dbReference type="Ensembl" id="ENSECRT00000027124.1">
    <property type="protein sequence ID" value="ENSECRP00000026571.1"/>
    <property type="gene ID" value="ENSECRG00000017957.1"/>
</dbReference>
<keyword evidence="3 12" id="KW-0919">Taste</keyword>
<evidence type="ECO:0000256" key="2">
    <source>
        <dbReference type="ARBA" id="ARBA00007376"/>
    </source>
</evidence>
<feature type="transmembrane region" description="Helical" evidence="13">
    <location>
        <begin position="273"/>
        <end position="295"/>
    </location>
</feature>
<reference evidence="14" key="2">
    <citation type="submission" date="2025-08" db="UniProtKB">
        <authorList>
            <consortium name="Ensembl"/>
        </authorList>
    </citation>
    <scope>IDENTIFICATION</scope>
</reference>
<keyword evidence="4 12" id="KW-0716">Sensory transduction</keyword>
<sequence>MSLNIYEAITLTVTSIGMALNIVIIFATCLPGEKEETRSLPVDLILRFSAGANVFFEILDFLLLIINCFNLGNFSDDFILIIKTALYVTAVFILWSSSWICCFYCVKIVPMRSTFFLKIKQDIIKIVSFCHYGGLILYCLLTSVIVTTRWISSVNNSTSAFSSNTTFSNFVNKVNEIYPNLKNVYSVLYVLFIIISLLVMVVSSITVVKYLQKHVRIMECTLNDFSNPSLESQQRVSWMITFQVILFSLCSLFVLLNYVFSVFLLYIENGTDLMLVLSLYCFGFSASLIFGHSHLRQRMVVLVKKKAFCWNIIKRGLKLFSNY</sequence>
<keyword evidence="5 12" id="KW-0812">Transmembrane</keyword>
<feature type="transmembrane region" description="Helical" evidence="13">
    <location>
        <begin position="126"/>
        <end position="151"/>
    </location>
</feature>
<evidence type="ECO:0000313" key="15">
    <source>
        <dbReference type="Proteomes" id="UP000694620"/>
    </source>
</evidence>
<evidence type="ECO:0000256" key="10">
    <source>
        <dbReference type="ARBA" id="ARBA00023224"/>
    </source>
</evidence>
<dbReference type="AlphaFoldDB" id="A0A8C4T3N4"/>